<dbReference type="Pfam" id="PF05768">
    <property type="entry name" value="Glrx-like"/>
    <property type="match status" value="1"/>
</dbReference>
<organism evidence="1 2">
    <name type="scientific">Pseudonocardia endophytica</name>
    <dbReference type="NCBI Taxonomy" id="401976"/>
    <lineage>
        <taxon>Bacteria</taxon>
        <taxon>Bacillati</taxon>
        <taxon>Actinomycetota</taxon>
        <taxon>Actinomycetes</taxon>
        <taxon>Pseudonocardiales</taxon>
        <taxon>Pseudonocardiaceae</taxon>
        <taxon>Pseudonocardia</taxon>
    </lineage>
</organism>
<name>A0A4R1HH61_PSEEN</name>
<dbReference type="OrthoDB" id="8779161at2"/>
<proteinExistence type="predicted"/>
<accession>A0A4R1HH61</accession>
<evidence type="ECO:0000313" key="2">
    <source>
        <dbReference type="Proteomes" id="UP000295560"/>
    </source>
</evidence>
<dbReference type="Gene3D" id="3.40.30.10">
    <property type="entry name" value="Glutaredoxin"/>
    <property type="match status" value="1"/>
</dbReference>
<dbReference type="InterPro" id="IPR008554">
    <property type="entry name" value="Glutaredoxin-like"/>
</dbReference>
<evidence type="ECO:0000313" key="1">
    <source>
        <dbReference type="EMBL" id="TCK20191.1"/>
    </source>
</evidence>
<dbReference type="EMBL" id="SMFZ01000002">
    <property type="protein sequence ID" value="TCK20191.1"/>
    <property type="molecule type" value="Genomic_DNA"/>
</dbReference>
<dbReference type="SUPFAM" id="SSF52833">
    <property type="entry name" value="Thioredoxin-like"/>
    <property type="match status" value="1"/>
</dbReference>
<dbReference type="RefSeq" id="WP_132428763.1">
    <property type="nucleotide sequence ID" value="NZ_SMFZ01000002.1"/>
</dbReference>
<comment type="caution">
    <text evidence="1">The sequence shown here is derived from an EMBL/GenBank/DDBJ whole genome shotgun (WGS) entry which is preliminary data.</text>
</comment>
<dbReference type="InterPro" id="IPR036249">
    <property type="entry name" value="Thioredoxin-like_sf"/>
</dbReference>
<reference evidence="1 2" key="1">
    <citation type="submission" date="2019-03" db="EMBL/GenBank/DDBJ databases">
        <title>Sequencing the genomes of 1000 actinobacteria strains.</title>
        <authorList>
            <person name="Klenk H.-P."/>
        </authorList>
    </citation>
    <scope>NUCLEOTIDE SEQUENCE [LARGE SCALE GENOMIC DNA]</scope>
    <source>
        <strain evidence="1 2">DSM 44969</strain>
    </source>
</reference>
<dbReference type="AlphaFoldDB" id="A0A4R1HH61"/>
<gene>
    <name evidence="1" type="ORF">EV378_4141</name>
</gene>
<protein>
    <submittedName>
        <fullName evidence="1">Glutaredoxin-like protein DUF836</fullName>
    </submittedName>
</protein>
<keyword evidence="2" id="KW-1185">Reference proteome</keyword>
<dbReference type="Proteomes" id="UP000295560">
    <property type="component" value="Unassembled WGS sequence"/>
</dbReference>
<sequence length="80" mass="8905">MAHRVEVLTRVGCHLCDVAEQEVARICTELDVPWSATDVDSDAELRAEYGDQVPVIMVDGREHGFWTVEPDRLRAALTGP</sequence>